<organism evidence="2 3">
    <name type="scientific">Mesotoga infera</name>
    <dbReference type="NCBI Taxonomy" id="1236046"/>
    <lineage>
        <taxon>Bacteria</taxon>
        <taxon>Thermotogati</taxon>
        <taxon>Thermotogota</taxon>
        <taxon>Thermotogae</taxon>
        <taxon>Kosmotogales</taxon>
        <taxon>Kosmotogaceae</taxon>
        <taxon>Mesotoga</taxon>
    </lineage>
</organism>
<dbReference type="EMBL" id="LS974202">
    <property type="protein sequence ID" value="SSC13917.1"/>
    <property type="molecule type" value="Genomic_DNA"/>
</dbReference>
<dbReference type="GO" id="GO:0004559">
    <property type="term" value="F:alpha-mannosidase activity"/>
    <property type="evidence" value="ECO:0007669"/>
    <property type="project" value="InterPro"/>
</dbReference>
<dbReference type="Pfam" id="PF01074">
    <property type="entry name" value="Glyco_hydro_38N"/>
    <property type="match status" value="1"/>
</dbReference>
<dbReference type="InterPro" id="IPR000602">
    <property type="entry name" value="Glyco_hydro_38_N"/>
</dbReference>
<protein>
    <recommendedName>
        <fullName evidence="1">Glycoside hydrolase family 38 N-terminal domain-containing protein</fullName>
    </recommendedName>
</protein>
<evidence type="ECO:0000259" key="1">
    <source>
        <dbReference type="Pfam" id="PF01074"/>
    </source>
</evidence>
<gene>
    <name evidence="2" type="ORF">MESINF_2477</name>
</gene>
<dbReference type="InterPro" id="IPR027291">
    <property type="entry name" value="Glyco_hydro_38_N_sf"/>
</dbReference>
<dbReference type="Proteomes" id="UP000250796">
    <property type="component" value="Chromosome MESINF"/>
</dbReference>
<keyword evidence="3" id="KW-1185">Reference proteome</keyword>
<evidence type="ECO:0000313" key="3">
    <source>
        <dbReference type="Proteomes" id="UP000250796"/>
    </source>
</evidence>
<name>A0A7Z7PRX4_9BACT</name>
<reference evidence="2 3" key="1">
    <citation type="submission" date="2017-01" db="EMBL/GenBank/DDBJ databases">
        <authorList>
            <person name="Erauso G."/>
        </authorList>
    </citation>
    <scope>NUCLEOTIDE SEQUENCE [LARGE SCALE GENOMIC DNA]</scope>
    <source>
        <strain evidence="2">MESINF1</strain>
    </source>
</reference>
<dbReference type="SUPFAM" id="SSF88713">
    <property type="entry name" value="Glycoside hydrolase/deacetylase"/>
    <property type="match status" value="1"/>
</dbReference>
<sequence length="894" mass="100251">MRVVSMGGDFKLEILFTDLLRRAGNAPRLVVVRNLSGKACEISLSQADTRCEATVAPGQSTWLFSVERGPVKIVVLSDRKMLEKCLELEPPRTVEFDLIMFSHVDLGYTASISEVEKLQAVYTAKALEYHRNSLAFPEESRFRWNIETTWALSCFEKVHGPDQTQKVHDLLKVGEFGIGALFLHHYADRAEFEELFHSLRKVRSLKAAGISIKSAFLSDVPGMSTGLLELLAESGVENLFMSINNFVAPFKEYTNLRSPFWWKLPGGKRILTWFTDDPKWAYIEGYRFFGSDLKTLEGEILEKLVAMDGRGYGLPVFAIPMAIDNREPVFIPVELIKEWNLIWRNPRITTATIDGFFERLRSFASNLPEIEGEFNGWWTSNVLAYPRENSLSSITFSMLHEAALLNHVSGGGHEEEIKEGFELLSGFNEHSGGGGLYLSKDPEAILEAVSQGFGWIFRASRLSGRILVELRESLFGSGRYITVLNPTGVARNDFCVMDCDDPDLGLKASDGTYVPSLFYSGKLYFYPGRLEAFEHRSFLPGKVVRGARETSHSKGGLDITTCDYELSFNDRGELCSVVVRESDRELLSPPLTAGRLKIVRLPVNPVDNLSDAINHDELYTGRTPPGSEEDYLPLECGHRVFESAWGTIVEFEPLDLYCRPFRKTYLLPAKSGEIILAVRFNYVYGVGPSDFLFLEVPLGMERPKISYRTSGRIARLEDLISGSGTDTLTVLGALRIESPNDRDCSLNIGLEGINLVDFESPSPLQFRPIHQASGRLFFRLFSGNLQNRFASPFLNGEPMEFAVRLSIKSSGLCRYSAAIRHPLSVFRSDLRKEPLLAGLRASENVELFFGRDNSTKTALFAKEIAGETGYLYTGEGIRYTLEPYSFIRVRGAEG</sequence>
<dbReference type="RefSeq" id="WP_169700089.1">
    <property type="nucleotide sequence ID" value="NZ_LS974202.1"/>
</dbReference>
<feature type="domain" description="Glycoside hydrolase family 38 N-terminal" evidence="1">
    <location>
        <begin position="98"/>
        <end position="364"/>
    </location>
</feature>
<dbReference type="GO" id="GO:0006013">
    <property type="term" value="P:mannose metabolic process"/>
    <property type="evidence" value="ECO:0007669"/>
    <property type="project" value="InterPro"/>
</dbReference>
<accession>A0A7Z7PRX4</accession>
<dbReference type="AlphaFoldDB" id="A0A7Z7PRX4"/>
<dbReference type="InterPro" id="IPR011330">
    <property type="entry name" value="Glyco_hydro/deAcase_b/a-brl"/>
</dbReference>
<proteinExistence type="predicted"/>
<dbReference type="KEGG" id="minf:MESINF_2477"/>
<evidence type="ECO:0000313" key="2">
    <source>
        <dbReference type="EMBL" id="SSC13917.1"/>
    </source>
</evidence>
<dbReference type="Gene3D" id="3.20.110.10">
    <property type="entry name" value="Glycoside hydrolase 38, N terminal domain"/>
    <property type="match status" value="1"/>
</dbReference>